<organism evidence="1 2">
    <name type="scientific">Mycobacterium phage MalagasyRose</name>
    <dbReference type="NCBI Taxonomy" id="2599870"/>
    <lineage>
        <taxon>Viruses</taxon>
        <taxon>Duplodnaviria</taxon>
        <taxon>Heunggongvirae</taxon>
        <taxon>Uroviricota</taxon>
        <taxon>Caudoviricetes</taxon>
        <taxon>Malagasyrosevirus</taxon>
        <taxon>Malagasyrosevirus malagasyrose</taxon>
    </lineage>
</organism>
<dbReference type="RefSeq" id="YP_010754921.1">
    <property type="nucleotide sequence ID" value="NC_073465.1"/>
</dbReference>
<keyword evidence="2" id="KW-1185">Reference proteome</keyword>
<proteinExistence type="predicted"/>
<dbReference type="Proteomes" id="UP000326279">
    <property type="component" value="Segment"/>
</dbReference>
<accession>A0A5J6TGD3</accession>
<sequence length="75" mass="7981">MGPVQATTILQRRVDYIARKLNEGAGSGHAYAELRALQCALGYLAVAAKVVQDMPPVGKVENAHKVPLRPEVGGE</sequence>
<name>A0A5J6TGD3_9CAUD</name>
<evidence type="ECO:0000313" key="2">
    <source>
        <dbReference type="Proteomes" id="UP000326279"/>
    </source>
</evidence>
<evidence type="ECO:0000313" key="1">
    <source>
        <dbReference type="EMBL" id="QFG08897.1"/>
    </source>
</evidence>
<dbReference type="EMBL" id="MN234170">
    <property type="protein sequence ID" value="QFG08897.1"/>
    <property type="molecule type" value="Genomic_DNA"/>
</dbReference>
<reference evidence="1 2" key="1">
    <citation type="submission" date="2019-07" db="EMBL/GenBank/DDBJ databases">
        <authorList>
            <person name="Garlena R.A."/>
            <person name="Russell D.A."/>
            <person name="Pope W.H."/>
            <person name="Jacobs-Sera D."/>
            <person name="Hatfull G.F."/>
        </authorList>
    </citation>
    <scope>NUCLEOTIDE SEQUENCE [LARGE SCALE GENOMIC DNA]</scope>
</reference>
<gene>
    <name evidence="1" type="primary">49</name>
    <name evidence="1" type="ORF">PBI_MALAGASYROSE_49</name>
</gene>
<dbReference type="KEGG" id="vg:80019522"/>
<protein>
    <submittedName>
        <fullName evidence="1">Uncharacterized protein</fullName>
    </submittedName>
</protein>
<dbReference type="GeneID" id="80019522"/>